<sequence length="114" mass="11351">MGGVRTFLTVGVRGGGGVCPTRSTGRGPCAALYVSRGVGPPGAFFGRGPVGGFAQFPAPLGRGAFVLGRGPVGVFAQFPAPLIRRPPAFAVAPHRGGCVLLPAGGGLARRSSRP</sequence>
<evidence type="ECO:0000313" key="1">
    <source>
        <dbReference type="EMBL" id="QES33767.1"/>
    </source>
</evidence>
<dbReference type="EMBL" id="CP029192">
    <property type="protein sequence ID" value="QES33767.1"/>
    <property type="molecule type" value="Genomic_DNA"/>
</dbReference>
<proteinExistence type="predicted"/>
<reference evidence="1 2" key="1">
    <citation type="submission" date="2018-05" db="EMBL/GenBank/DDBJ databases">
        <title>Streptomyces venezuelae.</title>
        <authorList>
            <person name="Kim W."/>
            <person name="Lee N."/>
            <person name="Cho B.-K."/>
        </authorList>
    </citation>
    <scope>NUCLEOTIDE SEQUENCE [LARGE SCALE GENOMIC DNA]</scope>
    <source>
        <strain evidence="1 2">ATCC 14584</strain>
    </source>
</reference>
<dbReference type="Proteomes" id="UP000322927">
    <property type="component" value="Chromosome"/>
</dbReference>
<accession>A0A5P2BU84</accession>
<evidence type="ECO:0000313" key="2">
    <source>
        <dbReference type="Proteomes" id="UP000322927"/>
    </source>
</evidence>
<gene>
    <name evidence="1" type="ORF">DEJ48_10545</name>
</gene>
<protein>
    <submittedName>
        <fullName evidence="1">Uncharacterized protein</fullName>
    </submittedName>
</protein>
<name>A0A5P2BU84_STRVZ</name>
<dbReference type="AlphaFoldDB" id="A0A5P2BU84"/>
<organism evidence="1 2">
    <name type="scientific">Streptomyces venezuelae</name>
    <dbReference type="NCBI Taxonomy" id="54571"/>
    <lineage>
        <taxon>Bacteria</taxon>
        <taxon>Bacillati</taxon>
        <taxon>Actinomycetota</taxon>
        <taxon>Actinomycetes</taxon>
        <taxon>Kitasatosporales</taxon>
        <taxon>Streptomycetaceae</taxon>
        <taxon>Streptomyces</taxon>
    </lineage>
</organism>